<dbReference type="InterPro" id="IPR004761">
    <property type="entry name" value="Spore_GerAB"/>
</dbReference>
<feature type="transmembrane region" description="Helical" evidence="8">
    <location>
        <begin position="137"/>
        <end position="158"/>
    </location>
</feature>
<reference evidence="9 10" key="1">
    <citation type="submission" date="2017-04" db="EMBL/GenBank/DDBJ databases">
        <authorList>
            <person name="Afonso C.L."/>
            <person name="Miller P.J."/>
            <person name="Scott M.A."/>
            <person name="Spackman E."/>
            <person name="Goraichik I."/>
            <person name="Dimitrov K.M."/>
            <person name="Suarez D.L."/>
            <person name="Swayne D.E."/>
        </authorList>
    </citation>
    <scope>NUCLEOTIDE SEQUENCE [LARGE SCALE GENOMIC DNA]</scope>
    <source>
        <strain evidence="9 10">DSM 12555</strain>
    </source>
</reference>
<dbReference type="GO" id="GO:0009847">
    <property type="term" value="P:spore germination"/>
    <property type="evidence" value="ECO:0007669"/>
    <property type="project" value="InterPro"/>
</dbReference>
<evidence type="ECO:0000256" key="7">
    <source>
        <dbReference type="ARBA" id="ARBA00023136"/>
    </source>
</evidence>
<dbReference type="AlphaFoldDB" id="A0A1W1XXC2"/>
<sequence>MNKFNSSHIFFILSGVTIISMKTYPTIYTTIGGRDSWISVICSGILLFAFAYIIISICKTNNNFNIHDIYCTALGKSLGTFFLCLFILSLFLTLVECASIESNSMHVNILFNAPPWFFLIFFIIPAIYTVSRGKNAILIVCIVGIVFVTLSGINLAILTQKYKHFSYLLPIMNNGITFNFVASVIKSFSYFANFSIILPMLTEFSNKNSLRKCIGWTLIFIIQMEVVSTIGVLTTFGMSRLNPIYYPKLVQTQLINYFGFLESGELYVLLQMLGGWYIKYILTFLSLILLLAKLNFKHKLTIVIISILVGISSYFCSLNTFLMFKFLNIYLGIILVNYILIPFIVFIIYHFKNMKVLENKK</sequence>
<evidence type="ECO:0000256" key="5">
    <source>
        <dbReference type="ARBA" id="ARBA00022692"/>
    </source>
</evidence>
<dbReference type="PANTHER" id="PTHR34975:SF2">
    <property type="entry name" value="SPORE GERMINATION PROTEIN A2"/>
    <property type="match status" value="1"/>
</dbReference>
<dbReference type="STRING" id="1121291.SAMN02745134_03566"/>
<evidence type="ECO:0000256" key="6">
    <source>
        <dbReference type="ARBA" id="ARBA00022989"/>
    </source>
</evidence>
<evidence type="ECO:0000256" key="3">
    <source>
        <dbReference type="ARBA" id="ARBA00022448"/>
    </source>
</evidence>
<dbReference type="NCBIfam" id="TIGR00912">
    <property type="entry name" value="2A0309"/>
    <property type="match status" value="1"/>
</dbReference>
<keyword evidence="6 8" id="KW-1133">Transmembrane helix</keyword>
<dbReference type="GO" id="GO:0016020">
    <property type="term" value="C:membrane"/>
    <property type="evidence" value="ECO:0007669"/>
    <property type="project" value="UniProtKB-SubCell"/>
</dbReference>
<comment type="similarity">
    <text evidence="2">Belongs to the amino acid-polyamine-organocation (APC) superfamily. Spore germination protein (SGP) (TC 2.A.3.9) family.</text>
</comment>
<proteinExistence type="inferred from homology"/>
<dbReference type="Proteomes" id="UP000192468">
    <property type="component" value="Unassembled WGS sequence"/>
</dbReference>
<feature type="transmembrane region" description="Helical" evidence="8">
    <location>
        <begin position="113"/>
        <end position="130"/>
    </location>
</feature>
<evidence type="ECO:0000313" key="10">
    <source>
        <dbReference type="Proteomes" id="UP000192468"/>
    </source>
</evidence>
<organism evidence="9 10">
    <name type="scientific">Clostridium acidisoli DSM 12555</name>
    <dbReference type="NCBI Taxonomy" id="1121291"/>
    <lineage>
        <taxon>Bacteria</taxon>
        <taxon>Bacillati</taxon>
        <taxon>Bacillota</taxon>
        <taxon>Clostridia</taxon>
        <taxon>Eubacteriales</taxon>
        <taxon>Clostridiaceae</taxon>
        <taxon>Clostridium</taxon>
    </lineage>
</organism>
<feature type="transmembrane region" description="Helical" evidence="8">
    <location>
        <begin position="178"/>
        <end position="201"/>
    </location>
</feature>
<comment type="subcellular location">
    <subcellularLocation>
        <location evidence="1">Membrane</location>
        <topology evidence="1">Multi-pass membrane protein</topology>
    </subcellularLocation>
</comment>
<dbReference type="OrthoDB" id="2381188at2"/>
<feature type="transmembrane region" description="Helical" evidence="8">
    <location>
        <begin position="9"/>
        <end position="31"/>
    </location>
</feature>
<keyword evidence="10" id="KW-1185">Reference proteome</keyword>
<protein>
    <submittedName>
        <fullName evidence="9">Spore germination protein (Amino acid permease)</fullName>
    </submittedName>
</protein>
<evidence type="ECO:0000256" key="2">
    <source>
        <dbReference type="ARBA" id="ARBA00007998"/>
    </source>
</evidence>
<accession>A0A1W1XXC2</accession>
<keyword evidence="4" id="KW-0309">Germination</keyword>
<keyword evidence="5 8" id="KW-0812">Transmembrane</keyword>
<feature type="transmembrane region" description="Helical" evidence="8">
    <location>
        <begin position="329"/>
        <end position="351"/>
    </location>
</feature>
<name>A0A1W1XXC2_9CLOT</name>
<feature type="transmembrane region" description="Helical" evidence="8">
    <location>
        <begin position="266"/>
        <end position="290"/>
    </location>
</feature>
<feature type="transmembrane region" description="Helical" evidence="8">
    <location>
        <begin position="69"/>
        <end position="93"/>
    </location>
</feature>
<gene>
    <name evidence="9" type="ORF">SAMN02745134_03566</name>
</gene>
<dbReference type="PANTHER" id="PTHR34975">
    <property type="entry name" value="SPORE GERMINATION PROTEIN A2"/>
    <property type="match status" value="1"/>
</dbReference>
<feature type="transmembrane region" description="Helical" evidence="8">
    <location>
        <begin position="37"/>
        <end position="57"/>
    </location>
</feature>
<dbReference type="EMBL" id="FWXH01000027">
    <property type="protein sequence ID" value="SMC28576.1"/>
    <property type="molecule type" value="Genomic_DNA"/>
</dbReference>
<evidence type="ECO:0000256" key="4">
    <source>
        <dbReference type="ARBA" id="ARBA00022544"/>
    </source>
</evidence>
<keyword evidence="7 8" id="KW-0472">Membrane</keyword>
<evidence type="ECO:0000256" key="8">
    <source>
        <dbReference type="SAM" id="Phobius"/>
    </source>
</evidence>
<feature type="transmembrane region" description="Helical" evidence="8">
    <location>
        <begin position="302"/>
        <end position="323"/>
    </location>
</feature>
<evidence type="ECO:0000256" key="1">
    <source>
        <dbReference type="ARBA" id="ARBA00004141"/>
    </source>
</evidence>
<evidence type="ECO:0000313" key="9">
    <source>
        <dbReference type="EMBL" id="SMC28576.1"/>
    </source>
</evidence>
<dbReference type="RefSeq" id="WP_084117562.1">
    <property type="nucleotide sequence ID" value="NZ_FWXH01000027.1"/>
</dbReference>
<keyword evidence="3" id="KW-0813">Transport</keyword>
<dbReference type="Pfam" id="PF03845">
    <property type="entry name" value="Spore_permease"/>
    <property type="match status" value="1"/>
</dbReference>
<feature type="transmembrane region" description="Helical" evidence="8">
    <location>
        <begin position="213"/>
        <end position="238"/>
    </location>
</feature>